<reference evidence="3" key="1">
    <citation type="journal article" date="2019" name="MBio">
        <title>Virus Genomes from Deep Sea Sediments Expand the Ocean Megavirome and Support Independent Origins of Viral Gigantism.</title>
        <authorList>
            <person name="Backstrom D."/>
            <person name="Yutin N."/>
            <person name="Jorgensen S.L."/>
            <person name="Dharamshi J."/>
            <person name="Homa F."/>
            <person name="Zaremba-Niedwiedzka K."/>
            <person name="Spang A."/>
            <person name="Wolf Y.I."/>
            <person name="Koonin E.V."/>
            <person name="Ettema T.J."/>
        </authorList>
    </citation>
    <scope>NUCLEOTIDE SEQUENCE</scope>
</reference>
<dbReference type="CDD" id="cd18186">
    <property type="entry name" value="BTB_POZ_ZBTB_KLHL-like"/>
    <property type="match status" value="1"/>
</dbReference>
<evidence type="ECO:0000256" key="1">
    <source>
        <dbReference type="SAM" id="MobiDB-lite"/>
    </source>
</evidence>
<feature type="domain" description="BTB" evidence="2">
    <location>
        <begin position="25"/>
        <end position="103"/>
    </location>
</feature>
<dbReference type="Gene3D" id="3.30.710.10">
    <property type="entry name" value="Potassium Channel Kv1.1, Chain A"/>
    <property type="match status" value="1"/>
</dbReference>
<protein>
    <recommendedName>
        <fullName evidence="2">BTB domain-containing protein</fullName>
    </recommendedName>
</protein>
<sequence length="319" mass="36302">MYRFQKDQLCIDESLKILYEADKLTDVVIKITGPGKDQEIKAHMTIMTVHSDFFMKGVVGKKEKKEKEVGFTGYKVDIKSRSSPELVKNVLEAIYTGEIMASEIVYELEVDDLVKEGKAKTVKTTNAIETAAIIGWLGIKCFDGALERFASKATHDAEANVRFTEVFQHYYSKYLGTVLDRNEGMRSARLPVDIAGRQGARRVPSIRSRRPHIVPVISGKPRRTLRRRGDPISLLRREQPSVPERSRLTLRSRRPRLLAREEKTRSFRSRGPPTVPERSRLTPRSRRPRSLAREGKTRSRGPPMVPRAPSPIRSPSPEE</sequence>
<feature type="compositionally biased region" description="Basic residues" evidence="1">
    <location>
        <begin position="281"/>
        <end position="290"/>
    </location>
</feature>
<dbReference type="PROSITE" id="PS50097">
    <property type="entry name" value="BTB"/>
    <property type="match status" value="1"/>
</dbReference>
<name>A0A481YPA4_9VIRU</name>
<feature type="compositionally biased region" description="Pro residues" evidence="1">
    <location>
        <begin position="303"/>
        <end position="319"/>
    </location>
</feature>
<feature type="compositionally biased region" description="Basic residues" evidence="1">
    <location>
        <begin position="248"/>
        <end position="257"/>
    </location>
</feature>
<evidence type="ECO:0000313" key="3">
    <source>
        <dbReference type="EMBL" id="QBK84632.1"/>
    </source>
</evidence>
<gene>
    <name evidence="3" type="ORF">LCDPAC01_01130</name>
</gene>
<proteinExistence type="predicted"/>
<dbReference type="InterPro" id="IPR011333">
    <property type="entry name" value="SKP1/BTB/POZ_sf"/>
</dbReference>
<dbReference type="Pfam" id="PF00651">
    <property type="entry name" value="BTB"/>
    <property type="match status" value="1"/>
</dbReference>
<evidence type="ECO:0000259" key="2">
    <source>
        <dbReference type="PROSITE" id="PS50097"/>
    </source>
</evidence>
<accession>A0A481YPA4</accession>
<dbReference type="SUPFAM" id="SSF54695">
    <property type="entry name" value="POZ domain"/>
    <property type="match status" value="1"/>
</dbReference>
<feature type="compositionally biased region" description="Basic and acidic residues" evidence="1">
    <location>
        <begin position="238"/>
        <end position="247"/>
    </location>
</feature>
<dbReference type="EMBL" id="MK500282">
    <property type="protein sequence ID" value="QBK84632.1"/>
    <property type="molecule type" value="Genomic_DNA"/>
</dbReference>
<organism evidence="3">
    <name type="scientific">Pithovirus LCDPAC01</name>
    <dbReference type="NCBI Taxonomy" id="2506600"/>
    <lineage>
        <taxon>Viruses</taxon>
        <taxon>Pithoviruses</taxon>
    </lineage>
</organism>
<dbReference type="InterPro" id="IPR000210">
    <property type="entry name" value="BTB/POZ_dom"/>
</dbReference>
<feature type="region of interest" description="Disordered" evidence="1">
    <location>
        <begin position="238"/>
        <end position="319"/>
    </location>
</feature>